<dbReference type="AlphaFoldDB" id="A0A3G8WJQ1"/>
<dbReference type="GO" id="GO:0008168">
    <property type="term" value="F:methyltransferase activity"/>
    <property type="evidence" value="ECO:0007669"/>
    <property type="project" value="UniProtKB-KW"/>
</dbReference>
<feature type="domain" description="PG-1098 ferredoxin-like" evidence="2">
    <location>
        <begin position="241"/>
        <end position="284"/>
    </location>
</feature>
<evidence type="ECO:0000259" key="1">
    <source>
        <dbReference type="Pfam" id="PF18096"/>
    </source>
</evidence>
<dbReference type="Proteomes" id="UP000282297">
    <property type="component" value="Chromosome"/>
</dbReference>
<keyword evidence="3" id="KW-0489">Methyltransferase</keyword>
<evidence type="ECO:0000313" key="4">
    <source>
        <dbReference type="Proteomes" id="UP000282297"/>
    </source>
</evidence>
<accession>A0A3G8WJQ1</accession>
<proteinExistence type="predicted"/>
<dbReference type="CDD" id="cd02440">
    <property type="entry name" value="AdoMet_MTases"/>
    <property type="match status" value="1"/>
</dbReference>
<dbReference type="EMBL" id="CP034171">
    <property type="protein sequence ID" value="AZI21415.1"/>
    <property type="molecule type" value="Genomic_DNA"/>
</dbReference>
<dbReference type="GO" id="GO:0032259">
    <property type="term" value="P:methylation"/>
    <property type="evidence" value="ECO:0007669"/>
    <property type="project" value="UniProtKB-KW"/>
</dbReference>
<dbReference type="SUPFAM" id="SSF53335">
    <property type="entry name" value="S-adenosyl-L-methionine-dependent methyltransferases"/>
    <property type="match status" value="1"/>
</dbReference>
<sequence length="347" mass="39738">MHEIVPQIKGRQVAAKKFPFLLREHIIFPPNLNLEQTSSQATAEYKARSLRGNSFLDLTTGFGIDAYFLSQNFDDVTLVEQNSELIETVKHNWNILGRKATFFNQNLEDFLKENKKAFDVVYMDPARRDLNKNKVFLLEDLSPNLLEIQDELLKISSQTIIKLSPLIDLKYLISVLENISKIEIIAVKNEVKEVLIYMDSKQISAKILCRCINLESGDSPFEFFFGDEESAKAIYSEPEKYLYIPGNAVLKLGAFNLISERFNIKKLHPNTHLYTSNEFAEVFPGRVLETEAVGPKSVKKGAQYNIISKNYPLKPEDIKKKYKLKDGGNQYLIFTQSQKGKIILKSK</sequence>
<name>A0A3G8WJQ1_9FLAO</name>
<dbReference type="Pfam" id="PF18096">
    <property type="entry name" value="Thump_like"/>
    <property type="match status" value="1"/>
</dbReference>
<reference evidence="4" key="1">
    <citation type="submission" date="2018-11" db="EMBL/GenBank/DDBJ databases">
        <title>Proposal to divide the Flavobacteriaceae and reorganize its genera based on Amino Acid Identity values calculated from whole genome sequences.</title>
        <authorList>
            <person name="Nicholson A.C."/>
            <person name="Gulvik C.A."/>
            <person name="Whitney A.M."/>
            <person name="Humrighouse B.W."/>
            <person name="Bell M."/>
            <person name="Holmes B."/>
            <person name="Steigerwalt A.B."/>
            <person name="Villarma A."/>
            <person name="Sheth M."/>
            <person name="Batra D."/>
            <person name="Pryor J."/>
            <person name="Bernardet J.-F."/>
            <person name="Hugo C."/>
            <person name="Kampfer P."/>
            <person name="Newman J.D."/>
            <person name="McQuiston J.R."/>
        </authorList>
    </citation>
    <scope>NUCLEOTIDE SEQUENCE [LARGE SCALE GENOMIC DNA]</scope>
    <source>
        <strain evidence="4">H4753</strain>
    </source>
</reference>
<evidence type="ECO:0000313" key="3">
    <source>
        <dbReference type="EMBL" id="AZI21415.1"/>
    </source>
</evidence>
<gene>
    <name evidence="3" type="ORF">EIH08_05845</name>
</gene>
<dbReference type="InterPro" id="IPR054168">
    <property type="entry name" value="PG_1098_Fer"/>
</dbReference>
<dbReference type="InterPro" id="IPR041497">
    <property type="entry name" value="Thump-like"/>
</dbReference>
<dbReference type="Pfam" id="PF22013">
    <property type="entry name" value="PG_1098_Fer"/>
    <property type="match status" value="1"/>
</dbReference>
<dbReference type="PANTHER" id="PTHR14741">
    <property type="entry name" value="S-ADENOSYLMETHIONINE-DEPENDENT METHYLTRANSFERASE RELATED"/>
    <property type="match status" value="1"/>
</dbReference>
<dbReference type="Pfam" id="PF03602">
    <property type="entry name" value="Cons_hypoth95"/>
    <property type="match status" value="1"/>
</dbReference>
<organism evidence="3 4">
    <name type="scientific">Chryseobacterium taklimakanense</name>
    <dbReference type="NCBI Taxonomy" id="536441"/>
    <lineage>
        <taxon>Bacteria</taxon>
        <taxon>Pseudomonadati</taxon>
        <taxon>Bacteroidota</taxon>
        <taxon>Flavobacteriia</taxon>
        <taxon>Flavobacteriales</taxon>
        <taxon>Weeksellaceae</taxon>
        <taxon>Chryseobacterium group</taxon>
        <taxon>Chryseobacterium</taxon>
    </lineage>
</organism>
<keyword evidence="3" id="KW-0808">Transferase</keyword>
<protein>
    <submittedName>
        <fullName evidence="3">Methyltransferase</fullName>
    </submittedName>
</protein>
<dbReference type="PANTHER" id="PTHR14741:SF32">
    <property type="entry name" value="TRIMETHYLGUANOSINE SYNTHASE"/>
    <property type="match status" value="1"/>
</dbReference>
<evidence type="ECO:0000259" key="2">
    <source>
        <dbReference type="Pfam" id="PF22013"/>
    </source>
</evidence>
<feature type="domain" description="THUMP-like" evidence="1">
    <location>
        <begin position="287"/>
        <end position="340"/>
    </location>
</feature>
<dbReference type="InterPro" id="IPR029063">
    <property type="entry name" value="SAM-dependent_MTases_sf"/>
</dbReference>
<dbReference type="Gene3D" id="3.40.50.150">
    <property type="entry name" value="Vaccinia Virus protein VP39"/>
    <property type="match status" value="1"/>
</dbReference>